<reference evidence="2 3" key="1">
    <citation type="journal article" date="2023" name="J. Hered.">
        <title>Chromosome-level genome of the wood stork (Mycteria americana) provides insight into avian chromosome evolution.</title>
        <authorList>
            <person name="Flamio R. Jr."/>
            <person name="Ramstad K.M."/>
        </authorList>
    </citation>
    <scope>NUCLEOTIDE SEQUENCE [LARGE SCALE GENOMIC DNA]</scope>
    <source>
        <strain evidence="2">JAX WOST 10</strain>
    </source>
</reference>
<proteinExistence type="predicted"/>
<evidence type="ECO:0000313" key="3">
    <source>
        <dbReference type="Proteomes" id="UP001333110"/>
    </source>
</evidence>
<sequence>MGPDGIHPTVLSELVEVFTKPLFIIYQQSWLTGDVPVDWRLANVTPIYKKGQKEDLGNYRPVSLTSYYGADHLERHHAARTEQPGNQPSQQGFMKGRSCLTNLISFYDKVTHLVDEGNAVDVVYLENKKAFGTISHSSPLEKLSANGLDGLSLPWWTAQSPLSSPARQWAARQDLPLSRDASQGYSSRLRDSLPQQILGPDPTNTPHSITSRVAYWAGGIDSMEQGEPSIIPIKSLSELSTAVTKAACIQAMHKRGSHDVPLSATVDFAMLKSLIRGAPAILKSHLVAKRDEIKKDTEHNEGLGDNAQNAHKQLPTWADLMHGIVNYSREMGWDDAPAEKQNLKPQGGDHKVRPIKRETETRSKGNKFKNPQTESREQRNELRRNALALGIPRAAIQGQPTGIILSLIEAFQKRDNGERKDHISTPPAPHPRRGDNPFLPLREELQDMKSKNE</sequence>
<gene>
    <name evidence="2" type="ORF">QYF61_020080</name>
</gene>
<feature type="region of interest" description="Disordered" evidence="1">
    <location>
        <begin position="415"/>
        <end position="453"/>
    </location>
</feature>
<organism evidence="2 3">
    <name type="scientific">Mycteria americana</name>
    <name type="common">Wood stork</name>
    <dbReference type="NCBI Taxonomy" id="33587"/>
    <lineage>
        <taxon>Eukaryota</taxon>
        <taxon>Metazoa</taxon>
        <taxon>Chordata</taxon>
        <taxon>Craniata</taxon>
        <taxon>Vertebrata</taxon>
        <taxon>Euteleostomi</taxon>
        <taxon>Archelosauria</taxon>
        <taxon>Archosauria</taxon>
        <taxon>Dinosauria</taxon>
        <taxon>Saurischia</taxon>
        <taxon>Theropoda</taxon>
        <taxon>Coelurosauria</taxon>
        <taxon>Aves</taxon>
        <taxon>Neognathae</taxon>
        <taxon>Neoaves</taxon>
        <taxon>Aequornithes</taxon>
        <taxon>Ciconiiformes</taxon>
        <taxon>Ciconiidae</taxon>
        <taxon>Mycteria</taxon>
    </lineage>
</organism>
<feature type="region of interest" description="Disordered" evidence="1">
    <location>
        <begin position="338"/>
        <end position="379"/>
    </location>
</feature>
<evidence type="ECO:0000313" key="2">
    <source>
        <dbReference type="EMBL" id="KAK4818861.1"/>
    </source>
</evidence>
<comment type="caution">
    <text evidence="2">The sequence shown here is derived from an EMBL/GenBank/DDBJ whole genome shotgun (WGS) entry which is preliminary data.</text>
</comment>
<dbReference type="PANTHER" id="PTHR33332">
    <property type="entry name" value="REVERSE TRANSCRIPTASE DOMAIN-CONTAINING PROTEIN"/>
    <property type="match status" value="1"/>
</dbReference>
<dbReference type="EMBL" id="JAUNZN010000007">
    <property type="protein sequence ID" value="KAK4818861.1"/>
    <property type="molecule type" value="Genomic_DNA"/>
</dbReference>
<feature type="compositionally biased region" description="Basic and acidic residues" evidence="1">
    <location>
        <begin position="441"/>
        <end position="453"/>
    </location>
</feature>
<dbReference type="Proteomes" id="UP001333110">
    <property type="component" value="Unassembled WGS sequence"/>
</dbReference>
<feature type="compositionally biased region" description="Basic and acidic residues" evidence="1">
    <location>
        <begin position="338"/>
        <end position="363"/>
    </location>
</feature>
<evidence type="ECO:0000256" key="1">
    <source>
        <dbReference type="SAM" id="MobiDB-lite"/>
    </source>
</evidence>
<accession>A0AAN7N6F8</accession>
<protein>
    <submittedName>
        <fullName evidence="2">Uncharacterized protein</fullName>
    </submittedName>
</protein>
<keyword evidence="3" id="KW-1185">Reference proteome</keyword>
<name>A0AAN7N6F8_MYCAM</name>
<dbReference type="AlphaFoldDB" id="A0AAN7N6F8"/>